<evidence type="ECO:0000256" key="6">
    <source>
        <dbReference type="ARBA" id="ARBA00038503"/>
    </source>
</evidence>
<evidence type="ECO:0000256" key="5">
    <source>
        <dbReference type="ARBA" id="ARBA00037300"/>
    </source>
</evidence>
<dbReference type="Gene3D" id="3.40.50.1010">
    <property type="entry name" value="5'-nuclease"/>
    <property type="match status" value="1"/>
</dbReference>
<dbReference type="InterPro" id="IPR029060">
    <property type="entry name" value="PIN-like_dom_sf"/>
</dbReference>
<dbReference type="GO" id="GO:0032040">
    <property type="term" value="C:small-subunit processome"/>
    <property type="evidence" value="ECO:0007669"/>
    <property type="project" value="InterPro"/>
</dbReference>
<dbReference type="PANTHER" id="PTHR12416">
    <property type="entry name" value="RRNA-PROCESSING PROTEIN UTP23 HOMOLOG"/>
    <property type="match status" value="1"/>
</dbReference>
<evidence type="ECO:0000256" key="3">
    <source>
        <dbReference type="ARBA" id="ARBA00022552"/>
    </source>
</evidence>
<name>A0A8T0DZU8_ARGBR</name>
<evidence type="ECO:0000259" key="8">
    <source>
        <dbReference type="Pfam" id="PF24779"/>
    </source>
</evidence>
<dbReference type="GO" id="GO:0006364">
    <property type="term" value="P:rRNA processing"/>
    <property type="evidence" value="ECO:0007669"/>
    <property type="project" value="UniProtKB-KW"/>
</dbReference>
<organism evidence="9 10">
    <name type="scientific">Argiope bruennichi</name>
    <name type="common">Wasp spider</name>
    <name type="synonym">Aranea bruennichi</name>
    <dbReference type="NCBI Taxonomy" id="94029"/>
    <lineage>
        <taxon>Eukaryota</taxon>
        <taxon>Metazoa</taxon>
        <taxon>Ecdysozoa</taxon>
        <taxon>Arthropoda</taxon>
        <taxon>Chelicerata</taxon>
        <taxon>Arachnida</taxon>
        <taxon>Araneae</taxon>
        <taxon>Araneomorphae</taxon>
        <taxon>Entelegynae</taxon>
        <taxon>Araneoidea</taxon>
        <taxon>Araneidae</taxon>
        <taxon>Argiope</taxon>
    </lineage>
</organism>
<dbReference type="SUPFAM" id="SSF88723">
    <property type="entry name" value="PIN domain-like"/>
    <property type="match status" value="1"/>
</dbReference>
<reference evidence="9" key="1">
    <citation type="journal article" date="2020" name="bioRxiv">
        <title>Chromosome-level reference genome of the European wasp spider Argiope bruennichi: a resource for studies on range expansion and evolutionary adaptation.</title>
        <authorList>
            <person name="Sheffer M.M."/>
            <person name="Hoppe A."/>
            <person name="Krehenwinkel H."/>
            <person name="Uhl G."/>
            <person name="Kuss A.W."/>
            <person name="Jensen L."/>
            <person name="Jensen C."/>
            <person name="Gillespie R.G."/>
            <person name="Hoff K.J."/>
            <person name="Prost S."/>
        </authorList>
    </citation>
    <scope>NUCLEOTIDE SEQUENCE</scope>
</reference>
<feature type="compositionally biased region" description="Low complexity" evidence="7">
    <location>
        <begin position="191"/>
        <end position="204"/>
    </location>
</feature>
<keyword evidence="2" id="KW-0690">Ribosome biogenesis</keyword>
<evidence type="ECO:0000256" key="1">
    <source>
        <dbReference type="ARBA" id="ARBA00004604"/>
    </source>
</evidence>
<keyword evidence="4" id="KW-0539">Nucleus</keyword>
<feature type="region of interest" description="Disordered" evidence="7">
    <location>
        <begin position="133"/>
        <end position="204"/>
    </location>
</feature>
<reference evidence="9" key="2">
    <citation type="submission" date="2020-06" db="EMBL/GenBank/DDBJ databases">
        <authorList>
            <person name="Sheffer M."/>
        </authorList>
    </citation>
    <scope>NUCLEOTIDE SEQUENCE</scope>
</reference>
<accession>A0A8T0DZU8</accession>
<evidence type="ECO:0000256" key="2">
    <source>
        <dbReference type="ARBA" id="ARBA00022517"/>
    </source>
</evidence>
<evidence type="ECO:0000313" key="9">
    <source>
        <dbReference type="EMBL" id="KAF8764058.1"/>
    </source>
</evidence>
<sequence>MEQMPKYLEDPNVRLYTTPCVVMETEGLGPKAYGAMRVVKQFKVRKCGHEKNETISAEECILSMVRDNNPEHLMVATTDPQLSSKCRLLPGVPLLYISYNAINLEKPSDLSIGIANKNMKVAVEIPQEQKKTLQQLKPAEERVPIRKKRKAKGPNPLSCKKKKMKPNPKVPMASQTDKAAKKKRHKKTKKAAFSSEASNSMNSS</sequence>
<evidence type="ECO:0000256" key="7">
    <source>
        <dbReference type="SAM" id="MobiDB-lite"/>
    </source>
</evidence>
<dbReference type="InterPro" id="IPR057776">
    <property type="entry name" value="UTP23_sensor"/>
</dbReference>
<gene>
    <name evidence="9" type="ORF">HNY73_022178</name>
</gene>
<keyword evidence="10" id="KW-1185">Reference proteome</keyword>
<dbReference type="Proteomes" id="UP000807504">
    <property type="component" value="Unassembled WGS sequence"/>
</dbReference>
<dbReference type="Pfam" id="PF24779">
    <property type="entry name" value="UTP23_sensor"/>
    <property type="match status" value="1"/>
</dbReference>
<evidence type="ECO:0000313" key="10">
    <source>
        <dbReference type="Proteomes" id="UP000807504"/>
    </source>
</evidence>
<proteinExistence type="inferred from homology"/>
<dbReference type="EMBL" id="JABXBU010002231">
    <property type="protein sequence ID" value="KAF8764058.1"/>
    <property type="molecule type" value="Genomic_DNA"/>
</dbReference>
<feature type="compositionally biased region" description="Basic residues" evidence="7">
    <location>
        <begin position="180"/>
        <end position="190"/>
    </location>
</feature>
<comment type="similarity">
    <text evidence="6">Belongs to the UTP23/FCF1 family. UTP23 subfamily.</text>
</comment>
<comment type="subcellular location">
    <subcellularLocation>
        <location evidence="1">Nucleus</location>
        <location evidence="1">Nucleolus</location>
    </subcellularLocation>
</comment>
<feature type="domain" description="UTP23 sensor motif region" evidence="8">
    <location>
        <begin position="146"/>
        <end position="164"/>
    </location>
</feature>
<evidence type="ECO:0000256" key="4">
    <source>
        <dbReference type="ARBA" id="ARBA00023242"/>
    </source>
</evidence>
<dbReference type="Pfam" id="PF04900">
    <property type="entry name" value="Fcf1"/>
    <property type="match status" value="1"/>
</dbReference>
<dbReference type="InterPro" id="IPR006984">
    <property type="entry name" value="Fcf1/UTP23"/>
</dbReference>
<dbReference type="AlphaFoldDB" id="A0A8T0DZU8"/>
<protein>
    <submittedName>
        <fullName evidence="9">rRNA-processing protein UTP23 like protein</fullName>
    </submittedName>
</protein>
<keyword evidence="3" id="KW-0698">rRNA processing</keyword>
<comment type="caution">
    <text evidence="9">The sequence shown here is derived from an EMBL/GenBank/DDBJ whole genome shotgun (WGS) entry which is preliminary data.</text>
</comment>
<comment type="function">
    <text evidence="5">Involved in rRNA-processing and ribosome biogenesis.</text>
</comment>